<keyword evidence="1" id="KW-0539">Nucleus</keyword>
<evidence type="ECO:0000313" key="6">
    <source>
        <dbReference type="Proteomes" id="UP000243579"/>
    </source>
</evidence>
<dbReference type="AlphaFoldDB" id="A0A1V9Z3A5"/>
<dbReference type="Proteomes" id="UP000243579">
    <property type="component" value="Unassembled WGS sequence"/>
</dbReference>
<proteinExistence type="predicted"/>
<dbReference type="PROSITE" id="PS51156">
    <property type="entry name" value="ELM2"/>
    <property type="match status" value="1"/>
</dbReference>
<dbReference type="GO" id="GO:0003682">
    <property type="term" value="F:chromatin binding"/>
    <property type="evidence" value="ECO:0007669"/>
    <property type="project" value="InterPro"/>
</dbReference>
<gene>
    <name evidence="5" type="ORF">ACHHYP_03660</name>
</gene>
<feature type="domain" description="ELM2" evidence="4">
    <location>
        <begin position="163"/>
        <end position="295"/>
    </location>
</feature>
<feature type="domain" description="BAH" evidence="3">
    <location>
        <begin position="19"/>
        <end position="155"/>
    </location>
</feature>
<dbReference type="InterPro" id="IPR000949">
    <property type="entry name" value="ELM2_dom"/>
</dbReference>
<evidence type="ECO:0000256" key="1">
    <source>
        <dbReference type="ARBA" id="ARBA00023242"/>
    </source>
</evidence>
<accession>A0A1V9Z3A5</accession>
<evidence type="ECO:0000313" key="5">
    <source>
        <dbReference type="EMBL" id="OQR92495.1"/>
    </source>
</evidence>
<reference evidence="5 6" key="1">
    <citation type="journal article" date="2014" name="Genome Biol. Evol.">
        <title>The secreted proteins of Achlya hypogyna and Thraustotheca clavata identify the ancestral oomycete secretome and reveal gene acquisitions by horizontal gene transfer.</title>
        <authorList>
            <person name="Misner I."/>
            <person name="Blouin N."/>
            <person name="Leonard G."/>
            <person name="Richards T.A."/>
            <person name="Lane C.E."/>
        </authorList>
    </citation>
    <scope>NUCLEOTIDE SEQUENCE [LARGE SCALE GENOMIC DNA]</scope>
    <source>
        <strain evidence="5 6">ATCC 48635</strain>
    </source>
</reference>
<dbReference type="EMBL" id="JNBR01000456">
    <property type="protein sequence ID" value="OQR92495.1"/>
    <property type="molecule type" value="Genomic_DNA"/>
</dbReference>
<evidence type="ECO:0000259" key="4">
    <source>
        <dbReference type="PROSITE" id="PS51156"/>
    </source>
</evidence>
<dbReference type="Pfam" id="PF01448">
    <property type="entry name" value="ELM2"/>
    <property type="match status" value="1"/>
</dbReference>
<evidence type="ECO:0000259" key="3">
    <source>
        <dbReference type="PROSITE" id="PS51038"/>
    </source>
</evidence>
<dbReference type="PROSITE" id="PS51038">
    <property type="entry name" value="BAH"/>
    <property type="match status" value="1"/>
</dbReference>
<sequence>MPRYVTVEAPPRAPLAAAEGYRVGEFVEVAGRKGDAAVTYVAEITALWAMGDGHGFTGKFYYFPADLDDKTMAQFPSHPGNHISSARDTDIVALKTEDNEIFASPFSGDLPLRVIIKRCNVVQSMPLRQFKDEPLRTYLCRYAYAPSAFPSPFVKLDADDEPANCRLGPEHQAEIPPLQEANAAPAPALHRRWVPEQARRQVKTYLAVVHCLQLAIGNVVYVWNAKSKEQIPAVLQEYVARDGQFRVTYVDGTGAASLVDADMVRGLVGPDEVLFALHDAGYDPSTALARVTQLVSDRSMLLVKEYLDDEESSESDASSSTAAASPRQPTERQSVLHKQRLAKQRQSTAPPLKRSRKLD</sequence>
<protein>
    <recommendedName>
        <fullName evidence="7">BAH domain-containing protein</fullName>
    </recommendedName>
</protein>
<dbReference type="Gene3D" id="2.30.30.490">
    <property type="match status" value="1"/>
</dbReference>
<feature type="compositionally biased region" description="Low complexity" evidence="2">
    <location>
        <begin position="315"/>
        <end position="325"/>
    </location>
</feature>
<keyword evidence="6" id="KW-1185">Reference proteome</keyword>
<evidence type="ECO:0000256" key="2">
    <source>
        <dbReference type="SAM" id="MobiDB-lite"/>
    </source>
</evidence>
<dbReference type="InterPro" id="IPR001025">
    <property type="entry name" value="BAH_dom"/>
</dbReference>
<feature type="region of interest" description="Disordered" evidence="2">
    <location>
        <begin position="309"/>
        <end position="359"/>
    </location>
</feature>
<organism evidence="5 6">
    <name type="scientific">Achlya hypogyna</name>
    <name type="common">Oomycete</name>
    <name type="synonym">Protoachlya hypogyna</name>
    <dbReference type="NCBI Taxonomy" id="1202772"/>
    <lineage>
        <taxon>Eukaryota</taxon>
        <taxon>Sar</taxon>
        <taxon>Stramenopiles</taxon>
        <taxon>Oomycota</taxon>
        <taxon>Saprolegniomycetes</taxon>
        <taxon>Saprolegniales</taxon>
        <taxon>Achlyaceae</taxon>
        <taxon>Achlya</taxon>
    </lineage>
</organism>
<dbReference type="OrthoDB" id="64872at2759"/>
<name>A0A1V9Z3A5_ACHHY</name>
<evidence type="ECO:0008006" key="7">
    <source>
        <dbReference type="Google" id="ProtNLM"/>
    </source>
</evidence>
<dbReference type="InterPro" id="IPR043151">
    <property type="entry name" value="BAH_sf"/>
</dbReference>
<comment type="caution">
    <text evidence="5">The sequence shown here is derived from an EMBL/GenBank/DDBJ whole genome shotgun (WGS) entry which is preliminary data.</text>
</comment>